<dbReference type="Pfam" id="PF13490">
    <property type="entry name" value="zf-HC2"/>
    <property type="match status" value="1"/>
</dbReference>
<accession>A0A3B0XYA1</accession>
<feature type="domain" description="Putative zinc-finger" evidence="1">
    <location>
        <begin position="4"/>
        <end position="37"/>
    </location>
</feature>
<protein>
    <recommendedName>
        <fullName evidence="1">Putative zinc-finger domain-containing protein</fullName>
    </recommendedName>
</protein>
<dbReference type="InterPro" id="IPR027383">
    <property type="entry name" value="Znf_put"/>
</dbReference>
<sequence>MLNCKHATALLSRAQDQKLAWHKKLQLKLHISMCRGCSNYRKQLDFIRKALHQYRSH</sequence>
<dbReference type="AlphaFoldDB" id="A0A3B0XYA1"/>
<evidence type="ECO:0000259" key="1">
    <source>
        <dbReference type="Pfam" id="PF13490"/>
    </source>
</evidence>
<evidence type="ECO:0000313" key="2">
    <source>
        <dbReference type="EMBL" id="VAW73355.1"/>
    </source>
</evidence>
<organism evidence="2">
    <name type="scientific">hydrothermal vent metagenome</name>
    <dbReference type="NCBI Taxonomy" id="652676"/>
    <lineage>
        <taxon>unclassified sequences</taxon>
        <taxon>metagenomes</taxon>
        <taxon>ecological metagenomes</taxon>
    </lineage>
</organism>
<name>A0A3B0XYA1_9ZZZZ</name>
<proteinExistence type="predicted"/>
<gene>
    <name evidence="2" type="ORF">MNBD_GAMMA10-33</name>
</gene>
<dbReference type="EMBL" id="UOFJ01000708">
    <property type="protein sequence ID" value="VAW73355.1"/>
    <property type="molecule type" value="Genomic_DNA"/>
</dbReference>
<reference evidence="2" key="1">
    <citation type="submission" date="2018-06" db="EMBL/GenBank/DDBJ databases">
        <authorList>
            <person name="Zhirakovskaya E."/>
        </authorList>
    </citation>
    <scope>NUCLEOTIDE SEQUENCE</scope>
</reference>